<keyword evidence="2 5" id="KW-0479">Metal-binding</keyword>
<keyword evidence="4 5" id="KW-0460">Magnesium</keyword>
<dbReference type="InterPro" id="IPR006357">
    <property type="entry name" value="HAD-SF_hydro_IIA"/>
</dbReference>
<feature type="binding site" evidence="7">
    <location>
        <position position="186"/>
    </location>
    <ligand>
        <name>substrate</name>
    </ligand>
</feature>
<dbReference type="SUPFAM" id="SSF56784">
    <property type="entry name" value="HAD-like"/>
    <property type="match status" value="1"/>
</dbReference>
<keyword evidence="3" id="KW-0378">Hydrolase</keyword>
<dbReference type="Pfam" id="PF13242">
    <property type="entry name" value="Hydrolase_like"/>
    <property type="match status" value="1"/>
</dbReference>
<feature type="active site" description="Proton donor" evidence="6">
    <location>
        <position position="16"/>
    </location>
</feature>
<dbReference type="InterPro" id="IPR023214">
    <property type="entry name" value="HAD_sf"/>
</dbReference>
<dbReference type="GO" id="GO:0016791">
    <property type="term" value="F:phosphatase activity"/>
    <property type="evidence" value="ECO:0007669"/>
    <property type="project" value="TreeGrafter"/>
</dbReference>
<dbReference type="GO" id="GO:0005737">
    <property type="term" value="C:cytoplasm"/>
    <property type="evidence" value="ECO:0007669"/>
    <property type="project" value="TreeGrafter"/>
</dbReference>
<dbReference type="Pfam" id="PF13344">
    <property type="entry name" value="Hydrolase_6"/>
    <property type="match status" value="1"/>
</dbReference>
<evidence type="ECO:0000256" key="8">
    <source>
        <dbReference type="PIRSR" id="PIRSR000915-3"/>
    </source>
</evidence>
<dbReference type="GO" id="GO:0046872">
    <property type="term" value="F:metal ion binding"/>
    <property type="evidence" value="ECO:0007669"/>
    <property type="project" value="UniProtKB-KW"/>
</dbReference>
<name>A0A1I4LZP6_9BACI</name>
<feature type="active site" description="Nucleophile" evidence="6">
    <location>
        <position position="14"/>
    </location>
</feature>
<comment type="similarity">
    <text evidence="1 5">Belongs to the HAD-like hydrolase superfamily. NagD family.</text>
</comment>
<sequence length="259" mass="27724">MKEDHAPYEAYLFDLDGTIYRGADPIPEAVDFVNRLRDKGIPYVFVTNNSTAPPRSVAEKLRKMGISCREDQVLTTSMAAASYIQSRGQSDPSAYVIGEAGLKEAIQTAGIVEKEDHPDYVVMGMDRDLTYSKLAAACTAVRNGAYFISTNADKAMPSEKGFVPGNGSLTSVVSLASGVEPVFIGKPESTMVDQALQMLGVQKEELLLVGDNYDTDIAAGIRAGIATLHVGTGVTPAHEISSKPVLPTHAVATLSDWRL</sequence>
<feature type="binding site" evidence="8">
    <location>
        <position position="16"/>
    </location>
    <ligand>
        <name>Mg(2+)</name>
        <dbReference type="ChEBI" id="CHEBI:18420"/>
    </ligand>
</feature>
<dbReference type="InterPro" id="IPR036412">
    <property type="entry name" value="HAD-like_sf"/>
</dbReference>
<gene>
    <name evidence="9" type="ORF">SAMN04488054_10983</name>
</gene>
<protein>
    <recommendedName>
        <fullName evidence="5">Acid sugar phosphatase</fullName>
        <ecNumber evidence="5">3.1.3.-</ecNumber>
    </recommendedName>
</protein>
<dbReference type="NCBIfam" id="TIGR01457">
    <property type="entry name" value="HAD-SF-IIA-hyp2"/>
    <property type="match status" value="1"/>
</dbReference>
<dbReference type="RefSeq" id="WP_090926759.1">
    <property type="nucleotide sequence ID" value="NZ_FOTY01000009.1"/>
</dbReference>
<reference evidence="9 10" key="1">
    <citation type="submission" date="2016-10" db="EMBL/GenBank/DDBJ databases">
        <authorList>
            <person name="de Groot N.N."/>
        </authorList>
    </citation>
    <scope>NUCLEOTIDE SEQUENCE [LARGE SCALE GENOMIC DNA]</scope>
    <source>
        <strain evidence="9 10">CGMCC 1.6134</strain>
    </source>
</reference>
<dbReference type="EC" id="3.1.3.-" evidence="5"/>
<dbReference type="PANTHER" id="PTHR19288">
    <property type="entry name" value="4-NITROPHENYLPHOSPHATASE-RELATED"/>
    <property type="match status" value="1"/>
</dbReference>
<comment type="cofactor">
    <cofactor evidence="8">
        <name>Mg(2+)</name>
        <dbReference type="ChEBI" id="CHEBI:18420"/>
    </cofactor>
    <text evidence="8">Divalent metal ions. Mg(2+) is the most effective.</text>
</comment>
<dbReference type="Proteomes" id="UP000199668">
    <property type="component" value="Unassembled WGS sequence"/>
</dbReference>
<proteinExistence type="inferred from homology"/>
<keyword evidence="10" id="KW-1185">Reference proteome</keyword>
<dbReference type="EMBL" id="FOTY01000009">
    <property type="protein sequence ID" value="SFL96246.1"/>
    <property type="molecule type" value="Genomic_DNA"/>
</dbReference>
<evidence type="ECO:0000256" key="5">
    <source>
        <dbReference type="PIRNR" id="PIRNR000915"/>
    </source>
</evidence>
<evidence type="ECO:0000256" key="6">
    <source>
        <dbReference type="PIRSR" id="PIRSR000915-1"/>
    </source>
</evidence>
<organism evidence="9 10">
    <name type="scientific">Salibacterium qingdaonense</name>
    <dbReference type="NCBI Taxonomy" id="266892"/>
    <lineage>
        <taxon>Bacteria</taxon>
        <taxon>Bacillati</taxon>
        <taxon>Bacillota</taxon>
        <taxon>Bacilli</taxon>
        <taxon>Bacillales</taxon>
        <taxon>Bacillaceae</taxon>
    </lineage>
</organism>
<dbReference type="OrthoDB" id="9810449at2"/>
<feature type="binding site" evidence="8">
    <location>
        <position position="14"/>
    </location>
    <ligand>
        <name>Mg(2+)</name>
        <dbReference type="ChEBI" id="CHEBI:18420"/>
    </ligand>
</feature>
<dbReference type="CDD" id="cd07530">
    <property type="entry name" value="HAD_Pase_UmpH-like"/>
    <property type="match status" value="1"/>
</dbReference>
<dbReference type="NCBIfam" id="TIGR01460">
    <property type="entry name" value="HAD-SF-IIA"/>
    <property type="match status" value="1"/>
</dbReference>
<evidence type="ECO:0000313" key="9">
    <source>
        <dbReference type="EMBL" id="SFL96246.1"/>
    </source>
</evidence>
<dbReference type="InterPro" id="IPR006354">
    <property type="entry name" value="HAD-SF_hydro_IIA_hyp1"/>
</dbReference>
<evidence type="ECO:0000256" key="1">
    <source>
        <dbReference type="ARBA" id="ARBA00006696"/>
    </source>
</evidence>
<dbReference type="FunFam" id="3.40.50.1000:FF:000053">
    <property type="entry name" value="TIGR01457 family HAD hydrolase"/>
    <property type="match status" value="1"/>
</dbReference>
<comment type="function">
    <text evidence="5">Catalyzes the dephosphorylation of 2-6 carbon acid sugars in vitro.</text>
</comment>
<evidence type="ECO:0000256" key="3">
    <source>
        <dbReference type="ARBA" id="ARBA00022801"/>
    </source>
</evidence>
<dbReference type="PIRSF" id="PIRSF000915">
    <property type="entry name" value="PGP-type_phosphatase"/>
    <property type="match status" value="1"/>
</dbReference>
<dbReference type="Gene3D" id="3.40.50.1000">
    <property type="entry name" value="HAD superfamily/HAD-like"/>
    <property type="match status" value="2"/>
</dbReference>
<dbReference type="SFLD" id="SFLDS00003">
    <property type="entry name" value="Haloacid_Dehalogenase"/>
    <property type="match status" value="1"/>
</dbReference>
<dbReference type="SFLD" id="SFLDG01139">
    <property type="entry name" value="C2.A:_Pyridoxal_Phosphate_Phos"/>
    <property type="match status" value="1"/>
</dbReference>
<feature type="binding site" evidence="8">
    <location>
        <position position="211"/>
    </location>
    <ligand>
        <name>Mg(2+)</name>
        <dbReference type="ChEBI" id="CHEBI:18420"/>
    </ligand>
</feature>
<dbReference type="AlphaFoldDB" id="A0A1I4LZP6"/>
<dbReference type="STRING" id="266892.SAMN04488054_10983"/>
<evidence type="ECO:0000256" key="4">
    <source>
        <dbReference type="ARBA" id="ARBA00022842"/>
    </source>
</evidence>
<evidence type="ECO:0000313" key="10">
    <source>
        <dbReference type="Proteomes" id="UP000199668"/>
    </source>
</evidence>
<evidence type="ECO:0000256" key="2">
    <source>
        <dbReference type="ARBA" id="ARBA00022723"/>
    </source>
</evidence>
<dbReference type="PANTHER" id="PTHR19288:SF46">
    <property type="entry name" value="HALOACID DEHALOGENASE-LIKE HYDROLASE DOMAIN-CONTAINING PROTEIN 2"/>
    <property type="match status" value="1"/>
</dbReference>
<evidence type="ECO:0000256" key="7">
    <source>
        <dbReference type="PIRSR" id="PIRSR000915-2"/>
    </source>
</evidence>
<accession>A0A1I4LZP6</accession>